<evidence type="ECO:0000256" key="3">
    <source>
        <dbReference type="SAM" id="SignalP"/>
    </source>
</evidence>
<feature type="domain" description="Ig-like" evidence="4">
    <location>
        <begin position="7"/>
        <end position="113"/>
    </location>
</feature>
<feature type="compositionally biased region" description="Low complexity" evidence="1">
    <location>
        <begin position="235"/>
        <end position="247"/>
    </location>
</feature>
<proteinExistence type="predicted"/>
<reference evidence="5" key="1">
    <citation type="submission" date="2020-10" db="EMBL/GenBank/DDBJ databases">
        <title>Chromosome-scale genome assembly of the Allis shad, Alosa alosa.</title>
        <authorList>
            <person name="Margot Z."/>
            <person name="Christophe K."/>
            <person name="Cabau C."/>
            <person name="Louis A."/>
            <person name="Berthelot C."/>
            <person name="Parey E."/>
            <person name="Roest Crollius H."/>
            <person name="Montfort J."/>
            <person name="Robinson-Rechavi M."/>
            <person name="Bucao C."/>
            <person name="Bouchez O."/>
            <person name="Gislard M."/>
            <person name="Lluch J."/>
            <person name="Milhes M."/>
            <person name="Lampietro C."/>
            <person name="Lopez Roques C."/>
            <person name="Donnadieu C."/>
            <person name="Braasch I."/>
            <person name="Desvignes T."/>
            <person name="Postlethwait J."/>
            <person name="Bobe J."/>
            <person name="Guiguen Y."/>
        </authorList>
    </citation>
    <scope>NUCLEOTIDE SEQUENCE</scope>
    <source>
        <strain evidence="5">M-15738</strain>
        <tissue evidence="5">Blood</tissue>
    </source>
</reference>
<dbReference type="PROSITE" id="PS50835">
    <property type="entry name" value="IG_LIKE"/>
    <property type="match status" value="4"/>
</dbReference>
<dbReference type="GO" id="GO:0042289">
    <property type="term" value="F:MHC class II protein binding"/>
    <property type="evidence" value="ECO:0007669"/>
    <property type="project" value="TreeGrafter"/>
</dbReference>
<dbReference type="GO" id="GO:0042110">
    <property type="term" value="P:T cell activation"/>
    <property type="evidence" value="ECO:0007669"/>
    <property type="project" value="TreeGrafter"/>
</dbReference>
<dbReference type="EMBL" id="JADWDJ010000008">
    <property type="protein sequence ID" value="KAG5277194.1"/>
    <property type="molecule type" value="Genomic_DNA"/>
</dbReference>
<dbReference type="InterPro" id="IPR036179">
    <property type="entry name" value="Ig-like_dom_sf"/>
</dbReference>
<evidence type="ECO:0000256" key="2">
    <source>
        <dbReference type="SAM" id="Phobius"/>
    </source>
</evidence>
<dbReference type="PANTHER" id="PTHR11422:SF5">
    <property type="entry name" value="DIVERSE IMMUNOGLOBULIN DOMAIN-CONTAINING PROTEIN 1.1 ISOFORM X1-RELATED"/>
    <property type="match status" value="1"/>
</dbReference>
<feature type="region of interest" description="Disordered" evidence="1">
    <location>
        <begin position="235"/>
        <end position="274"/>
    </location>
</feature>
<dbReference type="InterPro" id="IPR003599">
    <property type="entry name" value="Ig_sub"/>
</dbReference>
<organism evidence="5 6">
    <name type="scientific">Alosa alosa</name>
    <name type="common">allis shad</name>
    <dbReference type="NCBI Taxonomy" id="278164"/>
    <lineage>
        <taxon>Eukaryota</taxon>
        <taxon>Metazoa</taxon>
        <taxon>Chordata</taxon>
        <taxon>Craniata</taxon>
        <taxon>Vertebrata</taxon>
        <taxon>Euteleostomi</taxon>
        <taxon>Actinopterygii</taxon>
        <taxon>Neopterygii</taxon>
        <taxon>Teleostei</taxon>
        <taxon>Clupei</taxon>
        <taxon>Clupeiformes</taxon>
        <taxon>Clupeoidei</taxon>
        <taxon>Clupeidae</taxon>
        <taxon>Alosa</taxon>
    </lineage>
</organism>
<feature type="domain" description="Ig-like" evidence="4">
    <location>
        <begin position="458"/>
        <end position="564"/>
    </location>
</feature>
<feature type="signal peptide" evidence="3">
    <location>
        <begin position="1"/>
        <end position="24"/>
    </location>
</feature>
<feature type="compositionally biased region" description="Pro residues" evidence="1">
    <location>
        <begin position="579"/>
        <end position="593"/>
    </location>
</feature>
<feature type="compositionally biased region" description="Low complexity" evidence="1">
    <location>
        <begin position="594"/>
        <end position="608"/>
    </location>
</feature>
<keyword evidence="2" id="KW-1133">Transmembrane helix</keyword>
<protein>
    <recommendedName>
        <fullName evidence="4">Ig-like domain-containing protein</fullName>
    </recommendedName>
</protein>
<feature type="compositionally biased region" description="Low complexity" evidence="1">
    <location>
        <begin position="566"/>
        <end position="578"/>
    </location>
</feature>
<dbReference type="GO" id="GO:0045121">
    <property type="term" value="C:membrane raft"/>
    <property type="evidence" value="ECO:0007669"/>
    <property type="project" value="TreeGrafter"/>
</dbReference>
<dbReference type="CDD" id="cd00096">
    <property type="entry name" value="Ig"/>
    <property type="match status" value="2"/>
</dbReference>
<feature type="transmembrane region" description="Helical" evidence="2">
    <location>
        <begin position="617"/>
        <end position="636"/>
    </location>
</feature>
<evidence type="ECO:0000313" key="6">
    <source>
        <dbReference type="Proteomes" id="UP000823561"/>
    </source>
</evidence>
<feature type="domain" description="Ig-like" evidence="4">
    <location>
        <begin position="127"/>
        <end position="233"/>
    </location>
</feature>
<feature type="region of interest" description="Disordered" evidence="1">
    <location>
        <begin position="566"/>
        <end position="608"/>
    </location>
</feature>
<name>A0AAV6GRV5_9TELE</name>
<keyword evidence="2" id="KW-0472">Membrane</keyword>
<dbReference type="Pfam" id="PF07686">
    <property type="entry name" value="V-set"/>
    <property type="match status" value="2"/>
</dbReference>
<accession>A0AAV6GRV5</accession>
<dbReference type="Gene3D" id="2.60.40.10">
    <property type="entry name" value="Immunoglobulins"/>
    <property type="match status" value="2"/>
</dbReference>
<dbReference type="Proteomes" id="UP000823561">
    <property type="component" value="Chromosome 8"/>
</dbReference>
<dbReference type="GO" id="GO:0035723">
    <property type="term" value="P:interleukin-15-mediated signaling pathway"/>
    <property type="evidence" value="ECO:0007669"/>
    <property type="project" value="TreeGrafter"/>
</dbReference>
<dbReference type="InterPro" id="IPR007110">
    <property type="entry name" value="Ig-like_dom"/>
</dbReference>
<keyword evidence="2" id="KW-0812">Transmembrane</keyword>
<dbReference type="GO" id="GO:0009897">
    <property type="term" value="C:external side of plasma membrane"/>
    <property type="evidence" value="ECO:0007669"/>
    <property type="project" value="TreeGrafter"/>
</dbReference>
<evidence type="ECO:0000259" key="4">
    <source>
        <dbReference type="PROSITE" id="PS50835"/>
    </source>
</evidence>
<dbReference type="PANTHER" id="PTHR11422">
    <property type="entry name" value="T-CELL SURFACE GLYCOPROTEIN CD4"/>
    <property type="match status" value="1"/>
</dbReference>
<dbReference type="SUPFAM" id="SSF48726">
    <property type="entry name" value="Immunoglobulin"/>
    <property type="match status" value="2"/>
</dbReference>
<dbReference type="InterPro" id="IPR013106">
    <property type="entry name" value="Ig_V-set"/>
</dbReference>
<evidence type="ECO:0000313" key="5">
    <source>
        <dbReference type="EMBL" id="KAG5277194.1"/>
    </source>
</evidence>
<keyword evidence="3" id="KW-0732">Signal</keyword>
<comment type="caution">
    <text evidence="5">The sequence shown here is derived from an EMBL/GenBank/DDBJ whole genome shotgun (WGS) entry which is preliminary data.</text>
</comment>
<dbReference type="GO" id="GO:0070374">
    <property type="term" value="P:positive regulation of ERK1 and ERK2 cascade"/>
    <property type="evidence" value="ECO:0007669"/>
    <property type="project" value="TreeGrafter"/>
</dbReference>
<feature type="compositionally biased region" description="Pro residues" evidence="1">
    <location>
        <begin position="248"/>
        <end position="261"/>
    </location>
</feature>
<sequence length="656" mass="70052">MAKLHNPTVGLLLTVLLLLQGSRGESIPVFSSAGGAATLPCKNGISHDSSCSTTTSSITWIYSGRGRAAVEKVQLGKIIPENTSRVERLSLLSNCSLHITDVTTEDVGLYTCQQYPNGGSRYGHDAPVYLSVLYISSTVNEREAGSDVNLLCTLSNYADRSVPGLENVRLSWVGEGGDELQNTSSLQIRRVTPYIIRLIEKFRTSNPTHTQSTRRCQLTAGGHVHTSVSHTVTVPVKPTRTPVVTRGPTPPPATPQPPSTPPKTALTPTPTPGSPSDLVLPAALSSAGLLAVVAVCVAALLLKRARARGTREGRLTPTGTSRDTAAQRSEEMAKLHNPTVGPLLTVLLLLQGSRGDSIHVFSSAGGAATLPCKNGISHDSSCSTTTSSITWIYSGRGRAAVEKVQLGKIIPENTHRAERLSLLSNCSLHITDVTTEDVGLYTCQQYPNGGSRYGHDAPVYLSVLYISSTVNEREAGSDVNLLCTLSNYADRSVPGLENVRVSWVGEGGDELQNTSSLQIRRVTPYIIRLIEKFRTSNPTHTQSTRRCQLTAGGHVHASVSHTVTVPVKPTRTPVVTRGPAPPQPATPPQPPSTSPKTALTPTPTTGSPSGLEAAIRLSIFFMVLIVPGLIGTVHLVRRRKQTSREEPPATELQVRN</sequence>
<dbReference type="GO" id="GO:1990782">
    <property type="term" value="F:protein tyrosine kinase binding"/>
    <property type="evidence" value="ECO:0007669"/>
    <property type="project" value="TreeGrafter"/>
</dbReference>
<dbReference type="SMART" id="SM00409">
    <property type="entry name" value="IG"/>
    <property type="match status" value="4"/>
</dbReference>
<dbReference type="InterPro" id="IPR013783">
    <property type="entry name" value="Ig-like_fold"/>
</dbReference>
<gene>
    <name evidence="5" type="ORF">AALO_G00114750</name>
</gene>
<dbReference type="AlphaFoldDB" id="A0AAV6GRV5"/>
<feature type="chain" id="PRO_5043462110" description="Ig-like domain-containing protein" evidence="3">
    <location>
        <begin position="25"/>
        <end position="656"/>
    </location>
</feature>
<keyword evidence="6" id="KW-1185">Reference proteome</keyword>
<feature type="domain" description="Ig-like" evidence="4">
    <location>
        <begin position="342"/>
        <end position="444"/>
    </location>
</feature>
<evidence type="ECO:0000256" key="1">
    <source>
        <dbReference type="SAM" id="MobiDB-lite"/>
    </source>
</evidence>